<evidence type="ECO:0000256" key="13">
    <source>
        <dbReference type="SAM" id="MobiDB-lite"/>
    </source>
</evidence>
<dbReference type="RefSeq" id="WP_013849152.1">
    <property type="nucleotide sequence ID" value="NC_015594.1"/>
</dbReference>
<protein>
    <submittedName>
        <fullName evidence="17">TonB-dependent receptor</fullName>
    </submittedName>
</protein>
<keyword evidence="5 11" id="KW-0812">Transmembrane</keyword>
<dbReference type="InterPro" id="IPR036942">
    <property type="entry name" value="Beta-barrel_TonB_sf"/>
</dbReference>
<evidence type="ECO:0000256" key="10">
    <source>
        <dbReference type="ARBA" id="ARBA00023237"/>
    </source>
</evidence>
<evidence type="ECO:0000256" key="8">
    <source>
        <dbReference type="ARBA" id="ARBA00023077"/>
    </source>
</evidence>
<keyword evidence="3 11" id="KW-1134">Transmembrane beta strand</keyword>
<dbReference type="InterPro" id="IPR039426">
    <property type="entry name" value="TonB-dep_rcpt-like"/>
</dbReference>
<comment type="subcellular location">
    <subcellularLocation>
        <location evidence="1 11">Cell outer membrane</location>
        <topology evidence="1 11">Multi-pass membrane protein</topology>
    </subcellularLocation>
</comment>
<dbReference type="GO" id="GO:0009279">
    <property type="term" value="C:cell outer membrane"/>
    <property type="evidence" value="ECO:0007669"/>
    <property type="project" value="UniProtKB-SubCell"/>
</dbReference>
<dbReference type="SUPFAM" id="SSF56935">
    <property type="entry name" value="Porins"/>
    <property type="match status" value="1"/>
</dbReference>
<evidence type="ECO:0000256" key="3">
    <source>
        <dbReference type="ARBA" id="ARBA00022452"/>
    </source>
</evidence>
<keyword evidence="17" id="KW-0675">Receptor</keyword>
<organism evidence="17 18">
    <name type="scientific">Sphingobium chlorophenolicum L-1</name>
    <dbReference type="NCBI Taxonomy" id="690566"/>
    <lineage>
        <taxon>Bacteria</taxon>
        <taxon>Pseudomonadati</taxon>
        <taxon>Pseudomonadota</taxon>
        <taxon>Alphaproteobacteria</taxon>
        <taxon>Sphingomonadales</taxon>
        <taxon>Sphingomonadaceae</taxon>
        <taxon>Sphingobium</taxon>
    </lineage>
</organism>
<proteinExistence type="inferred from homology"/>
<comment type="similarity">
    <text evidence="11 12">Belongs to the TonB-dependent receptor family.</text>
</comment>
<keyword evidence="9 11" id="KW-0472">Membrane</keyword>
<evidence type="ECO:0000259" key="15">
    <source>
        <dbReference type="Pfam" id="PF00593"/>
    </source>
</evidence>
<dbReference type="STRING" id="690566.Sphch_3324"/>
<keyword evidence="10 11" id="KW-0998">Cell outer membrane</keyword>
<evidence type="ECO:0000256" key="7">
    <source>
        <dbReference type="ARBA" id="ARBA00023065"/>
    </source>
</evidence>
<dbReference type="PANTHER" id="PTHR32552">
    <property type="entry name" value="FERRICHROME IRON RECEPTOR-RELATED"/>
    <property type="match status" value="1"/>
</dbReference>
<evidence type="ECO:0000256" key="6">
    <source>
        <dbReference type="ARBA" id="ARBA00023004"/>
    </source>
</evidence>
<feature type="domain" description="TonB-dependent receptor plug" evidence="16">
    <location>
        <begin position="50"/>
        <end position="159"/>
    </location>
</feature>
<dbReference type="InterPro" id="IPR012910">
    <property type="entry name" value="Plug_dom"/>
</dbReference>
<dbReference type="InterPro" id="IPR000531">
    <property type="entry name" value="Beta-barrel_TonB"/>
</dbReference>
<accession>F6F3B0</accession>
<dbReference type="CDD" id="cd01347">
    <property type="entry name" value="ligand_gated_channel"/>
    <property type="match status" value="1"/>
</dbReference>
<dbReference type="Proteomes" id="UP000007150">
    <property type="component" value="Chromosome 2"/>
</dbReference>
<evidence type="ECO:0000313" key="17">
    <source>
        <dbReference type="EMBL" id="AEG50922.1"/>
    </source>
</evidence>
<dbReference type="HOGENOM" id="CLU_008287_15_0_5"/>
<dbReference type="Pfam" id="PF07715">
    <property type="entry name" value="Plug"/>
    <property type="match status" value="1"/>
</dbReference>
<evidence type="ECO:0000313" key="18">
    <source>
        <dbReference type="Proteomes" id="UP000007150"/>
    </source>
</evidence>
<keyword evidence="18" id="KW-1185">Reference proteome</keyword>
<evidence type="ECO:0000259" key="16">
    <source>
        <dbReference type="Pfam" id="PF07715"/>
    </source>
</evidence>
<evidence type="ECO:0000256" key="12">
    <source>
        <dbReference type="RuleBase" id="RU003357"/>
    </source>
</evidence>
<dbReference type="KEGG" id="sch:Sphch_3324"/>
<reference evidence="17 18" key="1">
    <citation type="submission" date="2011-05" db="EMBL/GenBank/DDBJ databases">
        <title>Complete sequence of chromosome 2 of Sphingobium chlorophenolicum L-1.</title>
        <authorList>
            <consortium name="US DOE Joint Genome Institute"/>
            <person name="Lucas S."/>
            <person name="Han J."/>
            <person name="Lapidus A."/>
            <person name="Cheng J.-F."/>
            <person name="Goodwin L."/>
            <person name="Pitluck S."/>
            <person name="Peters L."/>
            <person name="Daligault H."/>
            <person name="Han C."/>
            <person name="Tapia R."/>
            <person name="Land M."/>
            <person name="Hauser L."/>
            <person name="Kyrpides N."/>
            <person name="Ivanova N."/>
            <person name="Pagani I."/>
            <person name="Turner P."/>
            <person name="Copley S."/>
            <person name="Woyke T."/>
        </authorList>
    </citation>
    <scope>NUCLEOTIDE SEQUENCE [LARGE SCALE GENOMIC DNA]</scope>
    <source>
        <strain evidence="17 18">L-1</strain>
    </source>
</reference>
<keyword evidence="14" id="KW-0732">Signal</keyword>
<dbReference type="Pfam" id="PF00593">
    <property type="entry name" value="TonB_dep_Rec_b-barrel"/>
    <property type="match status" value="1"/>
</dbReference>
<evidence type="ECO:0000256" key="5">
    <source>
        <dbReference type="ARBA" id="ARBA00022692"/>
    </source>
</evidence>
<evidence type="ECO:0000256" key="11">
    <source>
        <dbReference type="PROSITE-ProRule" id="PRU01360"/>
    </source>
</evidence>
<feature type="signal peptide" evidence="14">
    <location>
        <begin position="1"/>
        <end position="22"/>
    </location>
</feature>
<sequence precursor="true">MKSMITGSAIMALALGSGTANAQSANAEPSSAGELMGEIIVTAQKRSDRLQDVPLSVSAVTSQTIENRGITNISGISEVTPNVRITPSVTHPNAIVPFIRGIGTLADEPLSDPPIAVSVDGVYLASVYGGLLNTFDIQQIEVLRGPQGTLQGRNAPGGAVNVTTRRPGDTFLGRAEVSYGRFDDFRANLGIEGPIVSGLLNGKIALMHQDYRGYSKNLVDGSHMGGRRYWAGRAGLLFTPSSNLKAYLTADYTKDKSPQPALRANNTPDSYPRPETGDQLRPLACNTFGYCTPDPKYTNRSNLTDRQFFKTYGGALNGDLDLGAVTLTSVTGYRHIKDVISQDLDGLPVTIFHVDQSPYVSDEFSQEIRLSSNKNGGADFDGRLQWMLGAYYLDFDFHRTLNQFSVIFPVNPTISDYRQELHSYALFAHADFDLSDALTIYAGARQNWDKKRFNIIRPAPLTASKSWQNLSTEAGLRYRFSRDMMAYFRFAQGYKAGGFNPQGPTYDPENVNSFEIGTKMQFMGGRMQVNAAAFYSDYKDLQRLTGVRLDVPPFFQQQTRNVGKSRIKGVELEVSATPIRSLRLTGAVGYLNAKYTKYLVEERISPPGVVPPVLVTVDNKDLRLPYSPKWTLSGSVEYDIDLGSGSGLIERITPALNFSYKSAHTLNAEDIPLEAQEGYALVNGWVRLSGPDDRYSLTIYADNILNKHYLTAAGPLANLAHWGIDAAPRTYGVRAAAKF</sequence>
<evidence type="ECO:0000256" key="1">
    <source>
        <dbReference type="ARBA" id="ARBA00004571"/>
    </source>
</evidence>
<feature type="domain" description="TonB-dependent receptor-like beta-barrel" evidence="15">
    <location>
        <begin position="281"/>
        <end position="704"/>
    </location>
</feature>
<dbReference type="EMBL" id="CP002799">
    <property type="protein sequence ID" value="AEG50922.1"/>
    <property type="molecule type" value="Genomic_DNA"/>
</dbReference>
<feature type="region of interest" description="Disordered" evidence="13">
    <location>
        <begin position="256"/>
        <end position="278"/>
    </location>
</feature>
<dbReference type="GO" id="GO:0006826">
    <property type="term" value="P:iron ion transport"/>
    <property type="evidence" value="ECO:0007669"/>
    <property type="project" value="UniProtKB-KW"/>
</dbReference>
<dbReference type="Gene3D" id="2.40.170.20">
    <property type="entry name" value="TonB-dependent receptor, beta-barrel domain"/>
    <property type="match status" value="1"/>
</dbReference>
<keyword evidence="6" id="KW-0408">Iron</keyword>
<evidence type="ECO:0000256" key="2">
    <source>
        <dbReference type="ARBA" id="ARBA00022448"/>
    </source>
</evidence>
<name>F6F3B0_SPHCR</name>
<dbReference type="PANTHER" id="PTHR32552:SF81">
    <property type="entry name" value="TONB-DEPENDENT OUTER MEMBRANE RECEPTOR"/>
    <property type="match status" value="1"/>
</dbReference>
<dbReference type="PROSITE" id="PS52016">
    <property type="entry name" value="TONB_DEPENDENT_REC_3"/>
    <property type="match status" value="1"/>
</dbReference>
<evidence type="ECO:0000256" key="4">
    <source>
        <dbReference type="ARBA" id="ARBA00022496"/>
    </source>
</evidence>
<dbReference type="AlphaFoldDB" id="F6F3B0"/>
<evidence type="ECO:0000256" key="14">
    <source>
        <dbReference type="SAM" id="SignalP"/>
    </source>
</evidence>
<keyword evidence="2 11" id="KW-0813">Transport</keyword>
<gene>
    <name evidence="17" type="ORF">Sphch_3324</name>
</gene>
<evidence type="ECO:0000256" key="9">
    <source>
        <dbReference type="ARBA" id="ARBA00023136"/>
    </source>
</evidence>
<feature type="chain" id="PRO_5003339361" evidence="14">
    <location>
        <begin position="23"/>
        <end position="739"/>
    </location>
</feature>
<keyword evidence="8 12" id="KW-0798">TonB box</keyword>
<keyword evidence="7" id="KW-0406">Ion transport</keyword>
<keyword evidence="4" id="KW-0410">Iron transport</keyword>